<dbReference type="SUPFAM" id="SSF49764">
    <property type="entry name" value="HSP20-like chaperones"/>
    <property type="match status" value="1"/>
</dbReference>
<protein>
    <submittedName>
        <fullName evidence="3">Small heat shock protein</fullName>
    </submittedName>
</protein>
<organism evidence="3">
    <name type="scientific">uncultured organism</name>
    <dbReference type="NCBI Taxonomy" id="155900"/>
    <lineage>
        <taxon>unclassified sequences</taxon>
        <taxon>environmental samples</taxon>
    </lineage>
</organism>
<dbReference type="NCBIfam" id="NF041800">
    <property type="entry name" value="Hsp20"/>
    <property type="match status" value="1"/>
</dbReference>
<dbReference type="PANTHER" id="PTHR11527">
    <property type="entry name" value="HEAT-SHOCK PROTEIN 20 FAMILY MEMBER"/>
    <property type="match status" value="1"/>
</dbReference>
<dbReference type="PROSITE" id="PS51203">
    <property type="entry name" value="CS"/>
    <property type="match status" value="1"/>
</dbReference>
<evidence type="ECO:0000259" key="2">
    <source>
        <dbReference type="PROSITE" id="PS51203"/>
    </source>
</evidence>
<dbReference type="InterPro" id="IPR007052">
    <property type="entry name" value="CS_dom"/>
</dbReference>
<dbReference type="CDD" id="cd00298">
    <property type="entry name" value="ACD_sHsps_p23-like"/>
    <property type="match status" value="1"/>
</dbReference>
<sequence>MNRKDDEDDERKRRRPDPFEELFGFSDMFGFSNMDEEFKKMQKLAEKMMTQGRQRMNKDPFVYGFTVRTGPEGKPQIEEFGNAKDYFHEGEDKSEWTPLTDVQETDESVLVTIDIPGVEKEDINLQVKKDSLSVSVDGKRKYGKTIRLPSEVDPEGSDARYNNGVLEVELKKESEEVGKKLEIE</sequence>
<dbReference type="Gene3D" id="2.60.40.790">
    <property type="match status" value="1"/>
</dbReference>
<feature type="domain" description="CS" evidence="2">
    <location>
        <begin position="95"/>
        <end position="182"/>
    </location>
</feature>
<accession>M1PPL4</accession>
<evidence type="ECO:0000259" key="1">
    <source>
        <dbReference type="PROSITE" id="PS01031"/>
    </source>
</evidence>
<feature type="domain" description="SHSP" evidence="1">
    <location>
        <begin position="90"/>
        <end position="184"/>
    </location>
</feature>
<dbReference type="Pfam" id="PF00011">
    <property type="entry name" value="HSP20"/>
    <property type="match status" value="1"/>
</dbReference>
<dbReference type="InterPro" id="IPR008978">
    <property type="entry name" value="HSP20-like_chaperone"/>
</dbReference>
<dbReference type="AlphaFoldDB" id="M1PPL4"/>
<keyword evidence="3" id="KW-0346">Stress response</keyword>
<gene>
    <name evidence="3" type="ORF">FLSS-8_0010</name>
</gene>
<dbReference type="EMBL" id="JX684080">
    <property type="protein sequence ID" value="AGF93040.1"/>
    <property type="molecule type" value="Genomic_DNA"/>
</dbReference>
<name>M1PPL4_9ZZZZ</name>
<evidence type="ECO:0000313" key="3">
    <source>
        <dbReference type="EMBL" id="AGF93040.1"/>
    </source>
</evidence>
<proteinExistence type="predicted"/>
<dbReference type="InterPro" id="IPR031107">
    <property type="entry name" value="Small_HSP"/>
</dbReference>
<reference evidence="3" key="1">
    <citation type="journal article" date="2013" name="Syst. Appl. Microbiol.">
        <title>New insights into the archaeal diversity of a hypersaline microbial mat obtained by a metagenomic approach.</title>
        <authorList>
            <person name="Lopez-Lopez A."/>
            <person name="Richter M."/>
            <person name="Pena A."/>
            <person name="Tamames J."/>
            <person name="Rossello-Mora R."/>
        </authorList>
    </citation>
    <scope>NUCLEOTIDE SEQUENCE</scope>
</reference>
<dbReference type="InterPro" id="IPR002068">
    <property type="entry name" value="A-crystallin/Hsp20_dom"/>
</dbReference>
<dbReference type="PROSITE" id="PS01031">
    <property type="entry name" value="SHSP"/>
    <property type="match status" value="1"/>
</dbReference>